<dbReference type="PROSITE" id="PS51225">
    <property type="entry name" value="MARVEL"/>
    <property type="match status" value="1"/>
</dbReference>
<protein>
    <recommendedName>
        <fullName evidence="8">MARVEL domain-containing protein</fullName>
    </recommendedName>
</protein>
<evidence type="ECO:0000256" key="1">
    <source>
        <dbReference type="ARBA" id="ARBA00004141"/>
    </source>
</evidence>
<feature type="transmembrane region" description="Helical" evidence="7">
    <location>
        <begin position="88"/>
        <end position="111"/>
    </location>
</feature>
<dbReference type="PANTHER" id="PTHR22776">
    <property type="entry name" value="MARVEL-CONTAINING POTENTIAL LIPID RAFT-ASSOCIATED PROTEIN"/>
    <property type="match status" value="1"/>
</dbReference>
<keyword evidence="3 7" id="KW-1133">Transmembrane helix</keyword>
<evidence type="ECO:0000259" key="8">
    <source>
        <dbReference type="PROSITE" id="PS51225"/>
    </source>
</evidence>
<dbReference type="Pfam" id="PF01284">
    <property type="entry name" value="MARVEL"/>
    <property type="match status" value="1"/>
</dbReference>
<evidence type="ECO:0000256" key="7">
    <source>
        <dbReference type="SAM" id="Phobius"/>
    </source>
</evidence>
<sequence>MSYSDDTASEIKSATSSRPDSSAVTTSSPHDRLSHFIDDSCLKTIALEDDASTAEETRALRSNSPANMDTAQDEALHKTVVLHFDKSYPFTIVGALRIAILFLSLLSLICIASAGTKEYDILQLPRSERVRLHLFVCVLAFLLTAALMVVDNSSIVHILPLNWALIDTVLWGVLALLFLVSSSLLIHNKMLYQRAYFAIVDWTCSLFLASGIFGLGCVCSCFALGVLRLCRHKAPLRLSSGVANQDIMMSPITIS</sequence>
<evidence type="ECO:0000256" key="4">
    <source>
        <dbReference type="ARBA" id="ARBA00023136"/>
    </source>
</evidence>
<dbReference type="VEuPathDB" id="VectorBase:LOC119177221"/>
<proteinExistence type="predicted"/>
<dbReference type="OrthoDB" id="6347385at2759"/>
<evidence type="ECO:0000256" key="6">
    <source>
        <dbReference type="SAM" id="MobiDB-lite"/>
    </source>
</evidence>
<dbReference type="GO" id="GO:0016020">
    <property type="term" value="C:membrane"/>
    <property type="evidence" value="ECO:0007669"/>
    <property type="project" value="UniProtKB-SubCell"/>
</dbReference>
<dbReference type="AlphaFoldDB" id="A0A6M2D0M0"/>
<dbReference type="InterPro" id="IPR008253">
    <property type="entry name" value="Marvel"/>
</dbReference>
<name>A0A6M2D0M0_RHIMP</name>
<feature type="transmembrane region" description="Helical" evidence="7">
    <location>
        <begin position="162"/>
        <end position="186"/>
    </location>
</feature>
<feature type="domain" description="MARVEL" evidence="8">
    <location>
        <begin position="88"/>
        <end position="233"/>
    </location>
</feature>
<keyword evidence="2 5" id="KW-0812">Transmembrane</keyword>
<evidence type="ECO:0000256" key="3">
    <source>
        <dbReference type="ARBA" id="ARBA00022989"/>
    </source>
</evidence>
<organism evidence="9">
    <name type="scientific">Rhipicephalus microplus</name>
    <name type="common">Cattle tick</name>
    <name type="synonym">Boophilus microplus</name>
    <dbReference type="NCBI Taxonomy" id="6941"/>
    <lineage>
        <taxon>Eukaryota</taxon>
        <taxon>Metazoa</taxon>
        <taxon>Ecdysozoa</taxon>
        <taxon>Arthropoda</taxon>
        <taxon>Chelicerata</taxon>
        <taxon>Arachnida</taxon>
        <taxon>Acari</taxon>
        <taxon>Parasitiformes</taxon>
        <taxon>Ixodida</taxon>
        <taxon>Ixodoidea</taxon>
        <taxon>Ixodidae</taxon>
        <taxon>Rhipicephalinae</taxon>
        <taxon>Rhipicephalus</taxon>
        <taxon>Boophilus</taxon>
    </lineage>
</organism>
<feature type="compositionally biased region" description="Polar residues" evidence="6">
    <location>
        <begin position="1"/>
        <end position="28"/>
    </location>
</feature>
<evidence type="ECO:0000256" key="2">
    <source>
        <dbReference type="ARBA" id="ARBA00022692"/>
    </source>
</evidence>
<feature type="transmembrane region" description="Helical" evidence="7">
    <location>
        <begin position="206"/>
        <end position="227"/>
    </location>
</feature>
<dbReference type="PANTHER" id="PTHR22776:SF102">
    <property type="entry name" value="RH30783P"/>
    <property type="match status" value="1"/>
</dbReference>
<feature type="region of interest" description="Disordered" evidence="6">
    <location>
        <begin position="1"/>
        <end position="30"/>
    </location>
</feature>
<accession>A0A6M2D0M0</accession>
<reference evidence="9" key="1">
    <citation type="submission" date="2019-09" db="EMBL/GenBank/DDBJ databases">
        <title>Organ-specific transcriptomic study of the physiology of the cattle tick, Rhipicephalus microplus.</title>
        <authorList>
            <person name="Tirloni L."/>
            <person name="Braz G."/>
            <person name="Gandara A.C.P."/>
            <person name="Sabadin G.A."/>
            <person name="da Silva R.M."/>
            <person name="Guizzo M.G."/>
            <person name="Machado J.A."/>
            <person name="Costa E.P."/>
            <person name="Gomes H.F."/>
            <person name="Moraes J."/>
            <person name="Mota M.B.S."/>
            <person name="Mesquita R.D."/>
            <person name="Alvarenga P.H."/>
            <person name="Alves F."/>
            <person name="Seixas A."/>
            <person name="da Fonseca R.N."/>
            <person name="Fogaca A."/>
            <person name="Logullo C."/>
            <person name="Tanaka A."/>
            <person name="Daffre S."/>
            <person name="Termignoni C."/>
            <person name="Vaz I.S.Jr."/>
            <person name="Oliveira P.L."/>
            <person name="Ribeiro J.M."/>
        </authorList>
    </citation>
    <scope>NUCLEOTIDE SEQUENCE</scope>
    <source>
        <strain evidence="9">Porto Alegre</strain>
    </source>
</reference>
<dbReference type="InterPro" id="IPR050578">
    <property type="entry name" value="MARVEL-CKLF_proteins"/>
</dbReference>
<comment type="subcellular location">
    <subcellularLocation>
        <location evidence="1">Membrane</location>
        <topology evidence="1">Multi-pass membrane protein</topology>
    </subcellularLocation>
</comment>
<keyword evidence="4 5" id="KW-0472">Membrane</keyword>
<dbReference type="EMBL" id="GHWJ01006906">
    <property type="protein sequence ID" value="NOV39643.1"/>
    <property type="molecule type" value="Transcribed_RNA"/>
</dbReference>
<evidence type="ECO:0000313" key="9">
    <source>
        <dbReference type="EMBL" id="NOV39643.1"/>
    </source>
</evidence>
<feature type="transmembrane region" description="Helical" evidence="7">
    <location>
        <begin position="132"/>
        <end position="150"/>
    </location>
</feature>
<evidence type="ECO:0000256" key="5">
    <source>
        <dbReference type="PROSITE-ProRule" id="PRU00581"/>
    </source>
</evidence>